<dbReference type="PANTHER" id="PTHR46072">
    <property type="entry name" value="AMIDASE-RELATED-RELATED"/>
    <property type="match status" value="1"/>
</dbReference>
<feature type="binding site" evidence="4">
    <location>
        <begin position="239"/>
        <end position="242"/>
    </location>
    <ligand>
        <name>substrate</name>
    </ligand>
</feature>
<protein>
    <submittedName>
        <fullName evidence="7">Amidase</fullName>
    </submittedName>
</protein>
<keyword evidence="2" id="KW-0378">Hydrolase</keyword>
<evidence type="ECO:0000256" key="1">
    <source>
        <dbReference type="ARBA" id="ARBA00009199"/>
    </source>
</evidence>
<dbReference type="PIRSF" id="PIRSF001221">
    <property type="entry name" value="Amidase_fungi"/>
    <property type="match status" value="1"/>
</dbReference>
<feature type="binding site" evidence="4">
    <location>
        <position position="218"/>
    </location>
    <ligand>
        <name>substrate</name>
    </ligand>
</feature>
<dbReference type="AlphaFoldDB" id="A0A1D8PPY3"/>
<accession>A0A1D8PPY3</accession>
<reference evidence="7 8" key="2">
    <citation type="journal article" date="2007" name="Genome Biol.">
        <title>Assembly of the Candida albicans genome into sixteen supercontigs aligned on the eight chromosomes.</title>
        <authorList>
            <person name="van het Hoog M."/>
            <person name="Rast T.J."/>
            <person name="Martchenko M."/>
            <person name="Grindle S."/>
            <person name="Dignard D."/>
            <person name="Hogues H."/>
            <person name="Cuomo C."/>
            <person name="Berriman M."/>
            <person name="Scherer S."/>
            <person name="Magee B.B."/>
            <person name="Whiteway M."/>
            <person name="Chibana H."/>
            <person name="Nantel A."/>
            <person name="Magee P.T."/>
        </authorList>
    </citation>
    <scope>GENOME REANNOTATION</scope>
    <source>
        <strain evidence="8">SC5314 / ATCC MYA-2876</strain>
    </source>
</reference>
<feature type="active site" description="Charge relay system" evidence="3">
    <location>
        <position position="141"/>
    </location>
</feature>
<feature type="domain" description="Amidase" evidence="5">
    <location>
        <begin position="82"/>
        <end position="557"/>
    </location>
</feature>
<dbReference type="GO" id="GO:0043605">
    <property type="term" value="P:amide catabolic process"/>
    <property type="evidence" value="ECO:0000318"/>
    <property type="project" value="GO_Central"/>
</dbReference>
<gene>
    <name evidence="7" type="ordered locus">CAALFM_C602660CA</name>
    <name evidence="6" type="ordered locus">orf19.12982</name>
</gene>
<evidence type="ECO:0000256" key="4">
    <source>
        <dbReference type="PIRSR" id="PIRSR001221-2"/>
    </source>
</evidence>
<dbReference type="VEuPathDB" id="FungiDB:C6_02660C_A"/>
<dbReference type="GeneID" id="3639224"/>
<dbReference type="InterPro" id="IPR036928">
    <property type="entry name" value="AS_sf"/>
</dbReference>
<dbReference type="CGD" id="CAL0000188222">
    <property type="gene designation" value="orf19.12982"/>
</dbReference>
<dbReference type="EMBL" id="CP017628">
    <property type="protein sequence ID" value="AOW30199.1"/>
    <property type="molecule type" value="Genomic_DNA"/>
</dbReference>
<dbReference type="Pfam" id="PF01425">
    <property type="entry name" value="Amidase"/>
    <property type="match status" value="1"/>
</dbReference>
<feature type="active site" description="Acyl-ester intermediate" evidence="3">
    <location>
        <position position="242"/>
    </location>
</feature>
<evidence type="ECO:0000256" key="3">
    <source>
        <dbReference type="PIRSR" id="PIRSR001221-1"/>
    </source>
</evidence>
<dbReference type="KEGG" id="cal:CAALFM_C602660CA"/>
<comment type="similarity">
    <text evidence="1">Belongs to the amidase family.</text>
</comment>
<dbReference type="STRING" id="237561.A0A1D8PPY3"/>
<evidence type="ECO:0000256" key="2">
    <source>
        <dbReference type="ARBA" id="ARBA00022801"/>
    </source>
</evidence>
<dbReference type="PANTHER" id="PTHR46072:SF11">
    <property type="entry name" value="AMIDASE-RELATED"/>
    <property type="match status" value="1"/>
</dbReference>
<dbReference type="InterPro" id="IPR023631">
    <property type="entry name" value="Amidase_dom"/>
</dbReference>
<proteinExistence type="inferred from homology"/>
<dbReference type="InParanoid" id="A0A1D8PPY3"/>
<evidence type="ECO:0000313" key="6">
    <source>
        <dbReference type="CGD" id="CAL0000188222"/>
    </source>
</evidence>
<feature type="binding site" evidence="4">
    <location>
        <position position="192"/>
    </location>
    <ligand>
        <name>substrate</name>
    </ligand>
</feature>
<dbReference type="Proteomes" id="UP000000559">
    <property type="component" value="Chromosome 6"/>
</dbReference>
<evidence type="ECO:0000313" key="8">
    <source>
        <dbReference type="Proteomes" id="UP000000559"/>
    </source>
</evidence>
<reference evidence="7 8" key="1">
    <citation type="journal article" date="2004" name="Proc. Natl. Acad. Sci. U.S.A.">
        <title>The diploid genome sequence of Candida albicans.</title>
        <authorList>
            <person name="Jones T."/>
            <person name="Federspiel N.A."/>
            <person name="Chibana H."/>
            <person name="Dungan J."/>
            <person name="Kalman S."/>
            <person name="Magee B.B."/>
            <person name="Newport G."/>
            <person name="Thorstenson Y.R."/>
            <person name="Agabian N."/>
            <person name="Magee P.T."/>
            <person name="Davis R.W."/>
            <person name="Scherer S."/>
        </authorList>
    </citation>
    <scope>NUCLEOTIDE SEQUENCE [LARGE SCALE GENOMIC DNA]</scope>
    <source>
        <strain evidence="8">SC5314 / ATCC MYA-2876</strain>
    </source>
</reference>
<sequence length="572" mass="63715">MTITHQHPVYKDIAAKKKSIRDDKFNPEWLIPQHELPDDEVTDVLNWIKKTNHLTPEEIIITESKAVDIVNNIKSQTWTSLEVTLAFCHRASIAHQLTNCLTEIFFDEAIKRAKELDHYQLVSPGGGKLAGPFHGLPISLKDNFNVKGHGTTLGMVNFCFNPQQVEYDSTLVEMLRQLGAILYVKTNVPVAMMMPETTNHVWGSTVNPMNRLLSCGGSSGGESALIKLKGSPIGIGSDIGGSIRIPASFQNLYAIKPSFGRFPTFGTRSGLPGLESVNSVNGPISNSLDDLEFYCKTIIDAKPWLSDAKCIEIPWRQVEFGNDSIDREKVNGNSASSQASPKLNIAILMDDGFVRPTPPIRRGMEIVTEALKKDGHHLIEWDPQDHVRLSEIIGQFFVSDGGHHVLEETTVVNEPFFPYMENYGTSKDIPVSQLWQLQRERTVLIDKYLKRWNSTADITTNGKPIDAIIMPATPFAGNPLGKFPTYVGYTSPFNALDYTVGVFPVTRVDKTVDVGDEAPGNYNEIDVQVWKDYDPEESHGGAVALQLVARRFEEEKVIAMMKIISELINYTD</sequence>
<evidence type="ECO:0000259" key="5">
    <source>
        <dbReference type="Pfam" id="PF01425"/>
    </source>
</evidence>
<evidence type="ECO:0000313" key="7">
    <source>
        <dbReference type="EMBL" id="AOW30199.1"/>
    </source>
</evidence>
<dbReference type="OrthoDB" id="6428749at2759"/>
<dbReference type="GO" id="GO:0016787">
    <property type="term" value="F:hydrolase activity"/>
    <property type="evidence" value="ECO:0007669"/>
    <property type="project" value="UniProtKB-KW"/>
</dbReference>
<name>A0A1D8PPY3_CANAL</name>
<dbReference type="RefSeq" id="XP_719100.2">
    <property type="nucleotide sequence ID" value="XM_714007.2"/>
</dbReference>
<keyword evidence="8" id="KW-1185">Reference proteome</keyword>
<feature type="active site" description="Charge relay system" evidence="3">
    <location>
        <position position="218"/>
    </location>
</feature>
<dbReference type="SUPFAM" id="SSF75304">
    <property type="entry name" value="Amidase signature (AS) enzymes"/>
    <property type="match status" value="1"/>
</dbReference>
<reference evidence="7 8" key="3">
    <citation type="journal article" date="2013" name="Genome Biol.">
        <title>Assembly of a phased diploid Candida albicans genome facilitates allele-specific measurements and provides a simple model for repeat and indel structure.</title>
        <authorList>
            <person name="Muzzey D."/>
            <person name="Schwartz K."/>
            <person name="Weissman J.S."/>
            <person name="Sherlock G."/>
        </authorList>
    </citation>
    <scope>NUCLEOTIDE SEQUENCE [LARGE SCALE GENOMIC DNA]</scope>
    <source>
        <strain evidence="8">SC5314 / ATCC MYA-2876</strain>
    </source>
</reference>
<dbReference type="FunCoup" id="A0A1D8PPY3">
    <property type="interactions" value="57"/>
</dbReference>
<dbReference type="SMR" id="A0A1D8PPY3"/>
<dbReference type="eggNOG" id="KOG1212">
    <property type="taxonomic scope" value="Eukaryota"/>
</dbReference>
<organism evidence="7 8">
    <name type="scientific">Candida albicans (strain SC5314 / ATCC MYA-2876)</name>
    <name type="common">Yeast</name>
    <dbReference type="NCBI Taxonomy" id="237561"/>
    <lineage>
        <taxon>Eukaryota</taxon>
        <taxon>Fungi</taxon>
        <taxon>Dikarya</taxon>
        <taxon>Ascomycota</taxon>
        <taxon>Saccharomycotina</taxon>
        <taxon>Pichiomycetes</taxon>
        <taxon>Debaryomycetaceae</taxon>
        <taxon>Candida/Lodderomyces clade</taxon>
        <taxon>Candida</taxon>
    </lineage>
</organism>
<dbReference type="Gene3D" id="3.90.1300.10">
    <property type="entry name" value="Amidase signature (AS) domain"/>
    <property type="match status" value="1"/>
</dbReference>